<name>A0A9W4D8D6_BLUGR</name>
<reference evidence="1" key="1">
    <citation type="submission" date="2020-10" db="EMBL/GenBank/DDBJ databases">
        <authorList>
            <person name="Muller C M."/>
        </authorList>
    </citation>
    <scope>NUCLEOTIDE SEQUENCE</scope>
    <source>
        <strain evidence="1">THUN-12</strain>
    </source>
</reference>
<gene>
    <name evidence="1" type="ORF">BGTH12_LOCUS7396</name>
</gene>
<evidence type="ECO:0000313" key="1">
    <source>
        <dbReference type="EMBL" id="CAD6506038.1"/>
    </source>
</evidence>
<proteinExistence type="predicted"/>
<organism evidence="1 2">
    <name type="scientific">Blumeria graminis f. sp. triticale</name>
    <dbReference type="NCBI Taxonomy" id="1689686"/>
    <lineage>
        <taxon>Eukaryota</taxon>
        <taxon>Fungi</taxon>
        <taxon>Dikarya</taxon>
        <taxon>Ascomycota</taxon>
        <taxon>Pezizomycotina</taxon>
        <taxon>Leotiomycetes</taxon>
        <taxon>Erysiphales</taxon>
        <taxon>Erysiphaceae</taxon>
        <taxon>Blumeria</taxon>
    </lineage>
</organism>
<evidence type="ECO:0000313" key="2">
    <source>
        <dbReference type="Proteomes" id="UP000683417"/>
    </source>
</evidence>
<sequence length="43" mass="5083">MLLSHGLDDSANSTNYTFAMFKDRDRNNKYKNPYLTFVPFVLH</sequence>
<dbReference type="EMBL" id="CAJHIT010000010">
    <property type="protein sequence ID" value="CAD6506038.1"/>
    <property type="molecule type" value="Genomic_DNA"/>
</dbReference>
<dbReference type="AlphaFoldDB" id="A0A9W4D8D6"/>
<accession>A0A9W4D8D6</accession>
<dbReference type="Proteomes" id="UP000683417">
    <property type="component" value="Unassembled WGS sequence"/>
</dbReference>
<comment type="caution">
    <text evidence="1">The sequence shown here is derived from an EMBL/GenBank/DDBJ whole genome shotgun (WGS) entry which is preliminary data.</text>
</comment>
<protein>
    <submittedName>
        <fullName evidence="1">BgTH12-06970</fullName>
    </submittedName>
</protein>